<reference evidence="2 4" key="2">
    <citation type="submission" date="2019-07" db="EMBL/GenBank/DDBJ databases">
        <title>Whole genome shotgun sequence of Kocuria flava NBRC 107626.</title>
        <authorList>
            <person name="Hosoyama A."/>
            <person name="Uohara A."/>
            <person name="Ohji S."/>
            <person name="Ichikawa N."/>
        </authorList>
    </citation>
    <scope>NUCLEOTIDE SEQUENCE [LARGE SCALE GENOMIC DNA]</scope>
    <source>
        <strain evidence="2 4">NBRC 107626</strain>
    </source>
</reference>
<evidence type="ECO:0000313" key="1">
    <source>
        <dbReference type="EMBL" id="ALU40065.1"/>
    </source>
</evidence>
<dbReference type="EMBL" id="CP013254">
    <property type="protein sequence ID" value="ALU40065.1"/>
    <property type="molecule type" value="Genomic_DNA"/>
</dbReference>
<name>A0A0U2YX47_9MICC</name>
<dbReference type="EMBL" id="BJZR01000014">
    <property type="protein sequence ID" value="GEO91507.1"/>
    <property type="molecule type" value="Genomic_DNA"/>
</dbReference>
<gene>
    <name evidence="1" type="ORF">AS188_10285</name>
    <name evidence="2" type="ORF">KFL01_08130</name>
</gene>
<proteinExistence type="predicted"/>
<keyword evidence="4" id="KW-1185">Reference proteome</keyword>
<accession>A0A0U2YX47</accession>
<organism evidence="1 3">
    <name type="scientific">Kocuria flava</name>
    <dbReference type="NCBI Taxonomy" id="446860"/>
    <lineage>
        <taxon>Bacteria</taxon>
        <taxon>Bacillati</taxon>
        <taxon>Actinomycetota</taxon>
        <taxon>Actinomycetes</taxon>
        <taxon>Micrococcales</taxon>
        <taxon>Micrococcaceae</taxon>
        <taxon>Kocuria</taxon>
    </lineage>
</organism>
<evidence type="ECO:0008006" key="5">
    <source>
        <dbReference type="Google" id="ProtNLM"/>
    </source>
</evidence>
<protein>
    <recommendedName>
        <fullName evidence="5">ANTAR domain-containing protein</fullName>
    </recommendedName>
</protein>
<dbReference type="RefSeq" id="WP_058858770.1">
    <property type="nucleotide sequence ID" value="NZ_BJZR01000014.1"/>
</dbReference>
<dbReference type="Proteomes" id="UP000057181">
    <property type="component" value="Chromosome"/>
</dbReference>
<dbReference type="Proteomes" id="UP000321155">
    <property type="component" value="Unassembled WGS sequence"/>
</dbReference>
<reference evidence="1 3" key="1">
    <citation type="submission" date="2015-11" db="EMBL/GenBank/DDBJ databases">
        <title>Complete Genome Sequence of Kocuria flava strain HO-9041.</title>
        <authorList>
            <person name="Zhou M."/>
            <person name="Dai J."/>
        </authorList>
    </citation>
    <scope>NUCLEOTIDE SEQUENCE [LARGE SCALE GENOMIC DNA]</scope>
    <source>
        <strain evidence="1 3">HO-9041</strain>
    </source>
</reference>
<sequence>MPNDTPTDHDDTCLDEADALRRRINDLTDRIHTLIMDRGAAVQERNHAMYTLHRKGASIEELAELTGIHHDDVADFVHRAPPLDGPMMS</sequence>
<dbReference type="KEGG" id="kfv:AS188_10285"/>
<evidence type="ECO:0000313" key="2">
    <source>
        <dbReference type="EMBL" id="GEO91507.1"/>
    </source>
</evidence>
<evidence type="ECO:0000313" key="4">
    <source>
        <dbReference type="Proteomes" id="UP000321155"/>
    </source>
</evidence>
<evidence type="ECO:0000313" key="3">
    <source>
        <dbReference type="Proteomes" id="UP000057181"/>
    </source>
</evidence>
<dbReference type="AlphaFoldDB" id="A0A0U2YX47"/>